<name>A0A7I4Z3W4_HAECO</name>
<organism evidence="1 2">
    <name type="scientific">Haemonchus contortus</name>
    <name type="common">Barber pole worm</name>
    <dbReference type="NCBI Taxonomy" id="6289"/>
    <lineage>
        <taxon>Eukaryota</taxon>
        <taxon>Metazoa</taxon>
        <taxon>Ecdysozoa</taxon>
        <taxon>Nematoda</taxon>
        <taxon>Chromadorea</taxon>
        <taxon>Rhabditida</taxon>
        <taxon>Rhabditina</taxon>
        <taxon>Rhabditomorpha</taxon>
        <taxon>Strongyloidea</taxon>
        <taxon>Trichostrongylidae</taxon>
        <taxon>Haemonchus</taxon>
    </lineage>
</organism>
<protein>
    <submittedName>
        <fullName evidence="2">BBE domain-containing protein</fullName>
    </submittedName>
</protein>
<proteinExistence type="predicted"/>
<accession>A0A7I4Z3W4</accession>
<reference evidence="2" key="1">
    <citation type="submission" date="2020-12" db="UniProtKB">
        <authorList>
            <consortium name="WormBaseParasite"/>
        </authorList>
    </citation>
    <scope>IDENTIFICATION</scope>
    <source>
        <strain evidence="2">MHco3</strain>
    </source>
</reference>
<dbReference type="Proteomes" id="UP000025227">
    <property type="component" value="Unplaced"/>
</dbReference>
<evidence type="ECO:0000313" key="2">
    <source>
        <dbReference type="WBParaSite" id="HCON_00180550-00001"/>
    </source>
</evidence>
<evidence type="ECO:0000313" key="1">
    <source>
        <dbReference type="Proteomes" id="UP000025227"/>
    </source>
</evidence>
<dbReference type="WBParaSite" id="HCON_00180550-00001">
    <property type="protein sequence ID" value="HCON_00180550-00001"/>
    <property type="gene ID" value="HCON_00180550"/>
</dbReference>
<keyword evidence="1" id="KW-1185">Reference proteome</keyword>
<sequence length="125" mass="14465">MNCNSPQNNGLSSIFPQILRSCADLFSLLNHDVYLVAGYNSDPSTTIKKDVKKMTMQTLKNVEPETRAQSWEDFYTFESSKVGEFGGSETVERRRTDHAVWNAFEKTIERKEDGYYVRSHWKKDS</sequence>
<dbReference type="AlphaFoldDB" id="A0A7I4Z3W4"/>
<dbReference type="OrthoDB" id="5865305at2759"/>